<feature type="compositionally biased region" description="Low complexity" evidence="1">
    <location>
        <begin position="1221"/>
        <end position="1236"/>
    </location>
</feature>
<protein>
    <submittedName>
        <fullName evidence="2">Uncharacterized protein</fullName>
    </submittedName>
</protein>
<dbReference type="AlphaFoldDB" id="A0A7S3B8R3"/>
<name>A0A7S3B8R3_9EUKA</name>
<feature type="compositionally biased region" description="Basic and acidic residues" evidence="1">
    <location>
        <begin position="1098"/>
        <end position="1111"/>
    </location>
</feature>
<sequence length="1242" mass="133682">MERLGDQSFIFNSHAPIRVKGYSNLVTIYSPEPDSSEPAEDQLAEESSECGRRSSPTKSTLTRSDVVLMKMDQCSFSGQMLLKLCSALAISSRAQISKSVLAGLHAGTVEEVDETIKGLIVLKLLHQVGWTQMDQAYEFVDKAHANVVYGLMLQAQRSRIHTQLADWYRRRMLLRLEEEDTSPDDLIAMIDTLSEQLVRSGDILAGAQYLCAAARIYGEAHLPLNMKTQDEDTTRRRPSADLFDACRCSREGILLSPPTRPRSSKDLGLGPGASSPAQSSRSYVSASTRVSRTSTVFDTPDQPTSGASRFGGSLGGSGSSAGISDATCHSESSQSSQSLTSLMSTRLQREGMANEEPLFRKGPGAGPGGAKKSGFVRRSRRHSADCGLDRGKGCTASNVDNSPLSTSLGATPSRGMGASYGQRNRRRPRHHSMSDVAERVTSAQYATKYKTELMRRLSVIASMLHAEGNDSRQAVFDDVAYMYKRYWVYTIDVANSVASSGHKRTLIRALGSLLQSLHVDPLDEEGEQLELDRTLDWVAELLTRDRTTNAITRVRDAVTEANDSEIESEVLDVVVIAAPGDRHRRIAASPGAASELALILAHTMQDVNLVNLKGVVACGSPARARARFARGTLDALNMENVPVSIGCEREDGSVPISPEPKAERPTGPAVDAGALNRPPSLCSASKRLTVSAPFELGQDLAEGSGGDPGGDPFSLSVNAIGWNYLLRDVEETSDALLQRLYTEAADHSLNILAMCSLTDLANFIRDHHDIFVAKTAGVVVMGGVEEASLGDDHDMLLPDLTSHENSYDPEASSFVFHECQALGIQMTVVTSIAASTASMPAFIFDELASTGHPIALRMRDAQIREISSMWDRACLPAGHPDRRGLPDSCERKWFSATFCGGKNLSNLKLRDSAKIWPYVSTLALYDPLAFVAVSHATLERFLEVSAKVVNGTEHLVVGSSSEAPGGAHPGVRDATLLRSFLLDAFSHSLTKTFEHVQALTSASSTAPPSSQRRASIAQRWRAKGTPEELSRRLDGPRNSGEDLPEFESQLRSNSYRNRISREIPLHINHRARISGDTIPELRGRGSSGSIPSAQSDSKASDSKSASPDHQHAGGRVKHSPLPEVERPPAVSPPLEREQAAAAEGGRDRSDPSAAAASPVTPTPYPMAAKPQVVTPVPDDGLLAQISREGTISLDAFIQKMSSCDTPPKMAATLDLAPPLDPIAPAAVPDPAPSDLAMPNSGQ</sequence>
<feature type="region of interest" description="Disordered" evidence="1">
    <location>
        <begin position="356"/>
        <end position="434"/>
    </location>
</feature>
<feature type="compositionally biased region" description="Basic and acidic residues" evidence="1">
    <location>
        <begin position="1134"/>
        <end position="1150"/>
    </location>
</feature>
<dbReference type="SUPFAM" id="SSF53590">
    <property type="entry name" value="Nucleoside hydrolase"/>
    <property type="match status" value="1"/>
</dbReference>
<gene>
    <name evidence="2" type="ORF">HERI1096_LOCUS27063</name>
</gene>
<evidence type="ECO:0000256" key="1">
    <source>
        <dbReference type="SAM" id="MobiDB-lite"/>
    </source>
</evidence>
<feature type="region of interest" description="Disordered" evidence="1">
    <location>
        <begin position="1000"/>
        <end position="1049"/>
    </location>
</feature>
<dbReference type="GO" id="GO:0016799">
    <property type="term" value="F:hydrolase activity, hydrolyzing N-glycosyl compounds"/>
    <property type="evidence" value="ECO:0007669"/>
    <property type="project" value="InterPro"/>
</dbReference>
<reference evidence="2" key="1">
    <citation type="submission" date="2021-01" db="EMBL/GenBank/DDBJ databases">
        <authorList>
            <person name="Corre E."/>
            <person name="Pelletier E."/>
            <person name="Niang G."/>
            <person name="Scheremetjew M."/>
            <person name="Finn R."/>
            <person name="Kale V."/>
            <person name="Holt S."/>
            <person name="Cochrane G."/>
            <person name="Meng A."/>
            <person name="Brown T."/>
            <person name="Cohen L."/>
        </authorList>
    </citation>
    <scope>NUCLEOTIDE SEQUENCE</scope>
    <source>
        <strain evidence="2">CCMP281</strain>
    </source>
</reference>
<proteinExistence type="predicted"/>
<feature type="region of interest" description="Disordered" evidence="1">
    <location>
        <begin position="649"/>
        <end position="676"/>
    </location>
</feature>
<feature type="region of interest" description="Disordered" evidence="1">
    <location>
        <begin position="1221"/>
        <end position="1242"/>
    </location>
</feature>
<accession>A0A7S3B8R3</accession>
<evidence type="ECO:0000313" key="2">
    <source>
        <dbReference type="EMBL" id="CAE0128319.1"/>
    </source>
</evidence>
<feature type="compositionally biased region" description="Basic and acidic residues" evidence="1">
    <location>
        <begin position="382"/>
        <end position="392"/>
    </location>
</feature>
<feature type="compositionally biased region" description="Low complexity" evidence="1">
    <location>
        <begin position="1000"/>
        <end position="1015"/>
    </location>
</feature>
<feature type="compositionally biased region" description="Polar residues" evidence="1">
    <location>
        <begin position="395"/>
        <end position="410"/>
    </location>
</feature>
<organism evidence="2">
    <name type="scientific">Haptolina ericina</name>
    <dbReference type="NCBI Taxonomy" id="156174"/>
    <lineage>
        <taxon>Eukaryota</taxon>
        <taxon>Haptista</taxon>
        <taxon>Haptophyta</taxon>
        <taxon>Prymnesiophyceae</taxon>
        <taxon>Prymnesiales</taxon>
        <taxon>Prymnesiaceae</taxon>
        <taxon>Haptolina</taxon>
    </lineage>
</organism>
<dbReference type="InterPro" id="IPR036452">
    <property type="entry name" value="Ribo_hydro-like"/>
</dbReference>
<feature type="compositionally biased region" description="Basic and acidic residues" evidence="1">
    <location>
        <begin position="1024"/>
        <end position="1035"/>
    </location>
</feature>
<dbReference type="EMBL" id="HBHX01048857">
    <property type="protein sequence ID" value="CAE0128319.1"/>
    <property type="molecule type" value="Transcribed_RNA"/>
</dbReference>
<feature type="compositionally biased region" description="Low complexity" evidence="1">
    <location>
        <begin position="320"/>
        <end position="342"/>
    </location>
</feature>
<feature type="region of interest" description="Disordered" evidence="1">
    <location>
        <begin position="30"/>
        <end position="58"/>
    </location>
</feature>
<feature type="region of interest" description="Disordered" evidence="1">
    <location>
        <begin position="1077"/>
        <end position="1172"/>
    </location>
</feature>
<feature type="compositionally biased region" description="Acidic residues" evidence="1">
    <location>
        <begin position="34"/>
        <end position="48"/>
    </location>
</feature>
<dbReference type="Gene3D" id="3.90.245.10">
    <property type="entry name" value="Ribonucleoside hydrolase-like"/>
    <property type="match status" value="1"/>
</dbReference>
<feature type="compositionally biased region" description="Low complexity" evidence="1">
    <location>
        <begin position="273"/>
        <end position="296"/>
    </location>
</feature>
<feature type="region of interest" description="Disordered" evidence="1">
    <location>
        <begin position="254"/>
        <end position="342"/>
    </location>
</feature>